<reference evidence="1 2" key="1">
    <citation type="journal article" date="2010" name="Nature">
        <title>The Ectocarpus genome and the independent evolution of multicellularity in brown algae.</title>
        <authorList>
            <person name="Cock J.M."/>
            <person name="Sterck L."/>
            <person name="Rouze P."/>
            <person name="Scornet D."/>
            <person name="Allen A.E."/>
            <person name="Amoutzias G."/>
            <person name="Anthouard V."/>
            <person name="Artiguenave F."/>
            <person name="Aury J.M."/>
            <person name="Badger J.H."/>
            <person name="Beszteri B."/>
            <person name="Billiau K."/>
            <person name="Bonnet E."/>
            <person name="Bothwell J.H."/>
            <person name="Bowler C."/>
            <person name="Boyen C."/>
            <person name="Brownlee C."/>
            <person name="Carrano C.J."/>
            <person name="Charrier B."/>
            <person name="Cho G.Y."/>
            <person name="Coelho S.M."/>
            <person name="Collen J."/>
            <person name="Corre E."/>
            <person name="Da Silva C."/>
            <person name="Delage L."/>
            <person name="Delaroque N."/>
            <person name="Dittami S.M."/>
            <person name="Doulbeau S."/>
            <person name="Elias M."/>
            <person name="Farnham G."/>
            <person name="Gachon C.M."/>
            <person name="Gschloessl B."/>
            <person name="Heesch S."/>
            <person name="Jabbari K."/>
            <person name="Jubin C."/>
            <person name="Kawai H."/>
            <person name="Kimura K."/>
            <person name="Kloareg B."/>
            <person name="Kupper F.C."/>
            <person name="Lang D."/>
            <person name="Le Bail A."/>
            <person name="Leblanc C."/>
            <person name="Lerouge P."/>
            <person name="Lohr M."/>
            <person name="Lopez P.J."/>
            <person name="Martens C."/>
            <person name="Maumus F."/>
            <person name="Michel G."/>
            <person name="Miranda-Saavedra D."/>
            <person name="Morales J."/>
            <person name="Moreau H."/>
            <person name="Motomura T."/>
            <person name="Nagasato C."/>
            <person name="Napoli C.A."/>
            <person name="Nelson D.R."/>
            <person name="Nyvall-Collen P."/>
            <person name="Peters A.F."/>
            <person name="Pommier C."/>
            <person name="Potin P."/>
            <person name="Poulain J."/>
            <person name="Quesneville H."/>
            <person name="Read B."/>
            <person name="Rensing S.A."/>
            <person name="Ritter A."/>
            <person name="Rousvoal S."/>
            <person name="Samanta M."/>
            <person name="Samson G."/>
            <person name="Schroeder D.C."/>
            <person name="Segurens B."/>
            <person name="Strittmatter M."/>
            <person name="Tonon T."/>
            <person name="Tregear J.W."/>
            <person name="Valentin K."/>
            <person name="von Dassow P."/>
            <person name="Yamagishi T."/>
            <person name="Van de Peer Y."/>
            <person name="Wincker P."/>
        </authorList>
    </citation>
    <scope>NUCLEOTIDE SEQUENCE [LARGE SCALE GENOMIC DNA]</scope>
    <source>
        <strain evidence="2">Ec32 / CCAP1310/4</strain>
    </source>
</reference>
<dbReference type="Proteomes" id="UP000002630">
    <property type="component" value="Linkage Group LG25"/>
</dbReference>
<evidence type="ECO:0000313" key="1">
    <source>
        <dbReference type="EMBL" id="CBJ30161.1"/>
    </source>
</evidence>
<gene>
    <name evidence="1" type="ORF">Esi_0178_0006</name>
</gene>
<organism evidence="1 2">
    <name type="scientific">Ectocarpus siliculosus</name>
    <name type="common">Brown alga</name>
    <name type="synonym">Conferva siliculosa</name>
    <dbReference type="NCBI Taxonomy" id="2880"/>
    <lineage>
        <taxon>Eukaryota</taxon>
        <taxon>Sar</taxon>
        <taxon>Stramenopiles</taxon>
        <taxon>Ochrophyta</taxon>
        <taxon>PX clade</taxon>
        <taxon>Phaeophyceae</taxon>
        <taxon>Ectocarpales</taxon>
        <taxon>Ectocarpaceae</taxon>
        <taxon>Ectocarpus</taxon>
    </lineage>
</organism>
<dbReference type="EMBL" id="FN648275">
    <property type="protein sequence ID" value="CBJ30161.1"/>
    <property type="molecule type" value="Genomic_DNA"/>
</dbReference>
<keyword evidence="2" id="KW-1185">Reference proteome</keyword>
<accession>D7FNA4</accession>
<dbReference type="InParanoid" id="D7FNA4"/>
<name>D7FNA4_ECTSI</name>
<evidence type="ECO:0000313" key="2">
    <source>
        <dbReference type="Proteomes" id="UP000002630"/>
    </source>
</evidence>
<sequence>MKQQEQGFWDETTEAAAAAAVTSAAWDTARVESSRPLRNHFCAISMHQAPSVPAAMVTLKHEVALCQTQLFSVGERCFGADKHLVMMQHLGKTSVTAKTCLAAITLGVPIYIVQSAAKAVRWALGKHKGNARSEG</sequence>
<dbReference type="AlphaFoldDB" id="D7FNA4"/>
<dbReference type="EMBL" id="FN649750">
    <property type="protein sequence ID" value="CBJ30161.1"/>
    <property type="molecule type" value="Genomic_DNA"/>
</dbReference>
<proteinExistence type="predicted"/>
<protein>
    <submittedName>
        <fullName evidence="1">Uncharacterized protein</fullName>
    </submittedName>
</protein>